<dbReference type="Pfam" id="PF00160">
    <property type="entry name" value="Pro_isomerase"/>
    <property type="match status" value="1"/>
</dbReference>
<feature type="transmembrane region" description="Helical" evidence="3">
    <location>
        <begin position="31"/>
        <end position="51"/>
    </location>
</feature>
<feature type="domain" description="PPIase cyclophilin-type" evidence="4">
    <location>
        <begin position="132"/>
        <end position="287"/>
    </location>
</feature>
<dbReference type="InterPro" id="IPR044666">
    <property type="entry name" value="Cyclophilin_A-like"/>
</dbReference>
<dbReference type="STRING" id="1586287.BBK82_25725"/>
<dbReference type="PANTHER" id="PTHR45625:SF3">
    <property type="entry name" value="PEPTIDYL-PROLYL CIS-TRANS ISOMERASE B-RELATED"/>
    <property type="match status" value="1"/>
</dbReference>
<evidence type="ECO:0000313" key="5">
    <source>
        <dbReference type="EMBL" id="ANZ38963.1"/>
    </source>
</evidence>
<evidence type="ECO:0000256" key="1">
    <source>
        <dbReference type="ARBA" id="ARBA00002388"/>
    </source>
</evidence>
<sequence>MPTNEQRRAAAKRKLERQMVYRQERAKKRRIIAVVSTVVVVALVGGGVWFLSTHDFGNGDAAASETPTDTPPVEIPTEIKAMPKRAQALPEKVSCEYRKDDTTPAAKQVNAPNAADVPATGTVAVTLKTNQGDLPITLDRALAPCAANSFESLVQQGYYNGTPCHRLSTKGLQMLQCGDPSGTGSGHPGYKFDNEVWPELSYGRGYLAMANAGPDKGDPAKGTNGSQFFIVYGSAELSPDYTVFGSIGEPGLKIVDDIARAGDDGSMDPSPGGGKPKKEVKIETATVAK</sequence>
<evidence type="ECO:0000259" key="4">
    <source>
        <dbReference type="PROSITE" id="PS50072"/>
    </source>
</evidence>
<dbReference type="KEGG" id="led:BBK82_25725"/>
<proteinExistence type="predicted"/>
<keyword evidence="3" id="KW-0812">Transmembrane</keyword>
<accession>A0A1B2HML6</accession>
<protein>
    <submittedName>
        <fullName evidence="5">Peptidylprolyl isomerase</fullName>
    </submittedName>
</protein>
<dbReference type="InterPro" id="IPR029000">
    <property type="entry name" value="Cyclophilin-like_dom_sf"/>
</dbReference>
<dbReference type="Proteomes" id="UP000093053">
    <property type="component" value="Chromosome"/>
</dbReference>
<keyword evidence="3" id="KW-1133">Transmembrane helix</keyword>
<comment type="function">
    <text evidence="1">PPIases accelerate the folding of proteins. It catalyzes the cis-trans isomerization of proline imidic peptide bonds in oligopeptides.</text>
</comment>
<keyword evidence="3" id="KW-0472">Membrane</keyword>
<dbReference type="InterPro" id="IPR002130">
    <property type="entry name" value="Cyclophilin-type_PPIase_dom"/>
</dbReference>
<keyword evidence="5" id="KW-0413">Isomerase</keyword>
<evidence type="ECO:0000256" key="2">
    <source>
        <dbReference type="SAM" id="MobiDB-lite"/>
    </source>
</evidence>
<evidence type="ECO:0000313" key="6">
    <source>
        <dbReference type="Proteomes" id="UP000093053"/>
    </source>
</evidence>
<dbReference type="EMBL" id="CP016793">
    <property type="protein sequence ID" value="ANZ38963.1"/>
    <property type="molecule type" value="Genomic_DNA"/>
</dbReference>
<dbReference type="Gene3D" id="2.40.100.10">
    <property type="entry name" value="Cyclophilin-like"/>
    <property type="match status" value="1"/>
</dbReference>
<name>A0A1B2HML6_9PSEU</name>
<dbReference type="PROSITE" id="PS50072">
    <property type="entry name" value="CSA_PPIASE_2"/>
    <property type="match status" value="1"/>
</dbReference>
<organism evidence="5 6">
    <name type="scientific">Lentzea guizhouensis</name>
    <dbReference type="NCBI Taxonomy" id="1586287"/>
    <lineage>
        <taxon>Bacteria</taxon>
        <taxon>Bacillati</taxon>
        <taxon>Actinomycetota</taxon>
        <taxon>Actinomycetes</taxon>
        <taxon>Pseudonocardiales</taxon>
        <taxon>Pseudonocardiaceae</taxon>
        <taxon>Lentzea</taxon>
    </lineage>
</organism>
<dbReference type="PANTHER" id="PTHR45625">
    <property type="entry name" value="PEPTIDYL-PROLYL CIS-TRANS ISOMERASE-RELATED"/>
    <property type="match status" value="1"/>
</dbReference>
<gene>
    <name evidence="5" type="ORF">BBK82_25725</name>
</gene>
<feature type="region of interest" description="Disordered" evidence="2">
    <location>
        <begin position="259"/>
        <end position="289"/>
    </location>
</feature>
<dbReference type="OrthoDB" id="5507614at2"/>
<dbReference type="CDD" id="cd00317">
    <property type="entry name" value="cyclophilin"/>
    <property type="match status" value="1"/>
</dbReference>
<dbReference type="AlphaFoldDB" id="A0A1B2HML6"/>
<reference evidence="5 6" key="1">
    <citation type="submission" date="2016-07" db="EMBL/GenBank/DDBJ databases">
        <title>Complete genome sequence of the Lentzea guizhouensis DHS C013.</title>
        <authorList>
            <person name="Cao C."/>
        </authorList>
    </citation>
    <scope>NUCLEOTIDE SEQUENCE [LARGE SCALE GENOMIC DNA]</scope>
    <source>
        <strain evidence="5 6">DHS C013</strain>
    </source>
</reference>
<dbReference type="GO" id="GO:0003755">
    <property type="term" value="F:peptidyl-prolyl cis-trans isomerase activity"/>
    <property type="evidence" value="ECO:0007669"/>
    <property type="project" value="InterPro"/>
</dbReference>
<dbReference type="SUPFAM" id="SSF50891">
    <property type="entry name" value="Cyclophilin-like"/>
    <property type="match status" value="1"/>
</dbReference>
<keyword evidence="6" id="KW-1185">Reference proteome</keyword>
<evidence type="ECO:0000256" key="3">
    <source>
        <dbReference type="SAM" id="Phobius"/>
    </source>
</evidence>
<dbReference type="RefSeq" id="WP_065917306.1">
    <property type="nucleotide sequence ID" value="NZ_CP016793.1"/>
</dbReference>